<feature type="domain" description="SCP" evidence="4">
    <location>
        <begin position="84"/>
        <end position="246"/>
    </location>
</feature>
<dbReference type="FunFam" id="3.40.33.10:FF:000026">
    <property type="entry name" value="Uncharacterized protein, isoform A"/>
    <property type="match status" value="1"/>
</dbReference>
<reference evidence="5 6" key="2">
    <citation type="journal article" date="2010" name="Nucleic Acids Res.">
        <title>BeetleBase in 2010: revisions to provide comprehensive genomic information for Tribolium castaneum.</title>
        <authorList>
            <person name="Kim H.S."/>
            <person name="Murphy T."/>
            <person name="Xia J."/>
            <person name="Caragea D."/>
            <person name="Park Y."/>
            <person name="Beeman R.W."/>
            <person name="Lorenzen M.D."/>
            <person name="Butcher S."/>
            <person name="Manak J.R."/>
            <person name="Brown S.J."/>
        </authorList>
    </citation>
    <scope>GENOME REANNOTATION</scope>
    <source>
        <strain evidence="5 6">Georgia GA2</strain>
    </source>
</reference>
<proteinExistence type="predicted"/>
<reference evidence="5 6" key="1">
    <citation type="journal article" date="2008" name="Nature">
        <title>The genome of the model beetle and pest Tribolium castaneum.</title>
        <authorList>
            <consortium name="Tribolium Genome Sequencing Consortium"/>
            <person name="Richards S."/>
            <person name="Gibbs R.A."/>
            <person name="Weinstock G.M."/>
            <person name="Brown S.J."/>
            <person name="Denell R."/>
            <person name="Beeman R.W."/>
            <person name="Gibbs R."/>
            <person name="Beeman R.W."/>
            <person name="Brown S.J."/>
            <person name="Bucher G."/>
            <person name="Friedrich M."/>
            <person name="Grimmelikhuijzen C.J."/>
            <person name="Klingler M."/>
            <person name="Lorenzen M."/>
            <person name="Richards S."/>
            <person name="Roth S."/>
            <person name="Schroder R."/>
            <person name="Tautz D."/>
            <person name="Zdobnov E.M."/>
            <person name="Muzny D."/>
            <person name="Gibbs R.A."/>
            <person name="Weinstock G.M."/>
            <person name="Attaway T."/>
            <person name="Bell S."/>
            <person name="Buhay C.J."/>
            <person name="Chandrabose M.N."/>
            <person name="Chavez D."/>
            <person name="Clerk-Blankenburg K.P."/>
            <person name="Cree A."/>
            <person name="Dao M."/>
            <person name="Davis C."/>
            <person name="Chacko J."/>
            <person name="Dinh H."/>
            <person name="Dugan-Rocha S."/>
            <person name="Fowler G."/>
            <person name="Garner T.T."/>
            <person name="Garnes J."/>
            <person name="Gnirke A."/>
            <person name="Hawes A."/>
            <person name="Hernandez J."/>
            <person name="Hines S."/>
            <person name="Holder M."/>
            <person name="Hume J."/>
            <person name="Jhangiani S.N."/>
            <person name="Joshi V."/>
            <person name="Khan Z.M."/>
            <person name="Jackson L."/>
            <person name="Kovar C."/>
            <person name="Kowis A."/>
            <person name="Lee S."/>
            <person name="Lewis L.R."/>
            <person name="Margolis J."/>
            <person name="Morgan M."/>
            <person name="Nazareth L.V."/>
            <person name="Nguyen N."/>
            <person name="Okwuonu G."/>
            <person name="Parker D."/>
            <person name="Richards S."/>
            <person name="Ruiz S.J."/>
            <person name="Santibanez J."/>
            <person name="Savard J."/>
            <person name="Scherer S.E."/>
            <person name="Schneider B."/>
            <person name="Sodergren E."/>
            <person name="Tautz D."/>
            <person name="Vattahil S."/>
            <person name="Villasana D."/>
            <person name="White C.S."/>
            <person name="Wright R."/>
            <person name="Park Y."/>
            <person name="Beeman R.W."/>
            <person name="Lord J."/>
            <person name="Oppert B."/>
            <person name="Lorenzen M."/>
            <person name="Brown S."/>
            <person name="Wang L."/>
            <person name="Savard J."/>
            <person name="Tautz D."/>
            <person name="Richards S."/>
            <person name="Weinstock G."/>
            <person name="Gibbs R.A."/>
            <person name="Liu Y."/>
            <person name="Worley K."/>
            <person name="Weinstock G."/>
            <person name="Elsik C.G."/>
            <person name="Reese J.T."/>
            <person name="Elhaik E."/>
            <person name="Landan G."/>
            <person name="Graur D."/>
            <person name="Arensburger P."/>
            <person name="Atkinson P."/>
            <person name="Beeman R.W."/>
            <person name="Beidler J."/>
            <person name="Brown S.J."/>
            <person name="Demuth J.P."/>
            <person name="Drury D.W."/>
            <person name="Du Y.Z."/>
            <person name="Fujiwara H."/>
            <person name="Lorenzen M."/>
            <person name="Maselli V."/>
            <person name="Osanai M."/>
            <person name="Park Y."/>
            <person name="Robertson H.M."/>
            <person name="Tu Z."/>
            <person name="Wang J.J."/>
            <person name="Wang S."/>
            <person name="Richards S."/>
            <person name="Song H."/>
            <person name="Zhang L."/>
            <person name="Sodergren E."/>
            <person name="Werner D."/>
            <person name="Stanke M."/>
            <person name="Morgenstern B."/>
            <person name="Solovyev V."/>
            <person name="Kosarev P."/>
            <person name="Brown G."/>
            <person name="Chen H.C."/>
            <person name="Ermolaeva O."/>
            <person name="Hlavina W."/>
            <person name="Kapustin Y."/>
            <person name="Kiryutin B."/>
            <person name="Kitts P."/>
            <person name="Maglott D."/>
            <person name="Pruitt K."/>
            <person name="Sapojnikov V."/>
            <person name="Souvorov A."/>
            <person name="Mackey A.J."/>
            <person name="Waterhouse R.M."/>
            <person name="Wyder S."/>
            <person name="Zdobnov E.M."/>
            <person name="Zdobnov E.M."/>
            <person name="Wyder S."/>
            <person name="Kriventseva E.V."/>
            <person name="Kadowaki T."/>
            <person name="Bork P."/>
            <person name="Aranda M."/>
            <person name="Bao R."/>
            <person name="Beermann A."/>
            <person name="Berns N."/>
            <person name="Bolognesi R."/>
            <person name="Bonneton F."/>
            <person name="Bopp D."/>
            <person name="Brown S.J."/>
            <person name="Bucher G."/>
            <person name="Butts T."/>
            <person name="Chaumot A."/>
            <person name="Denell R.E."/>
            <person name="Ferrier D.E."/>
            <person name="Friedrich M."/>
            <person name="Gordon C.M."/>
            <person name="Jindra M."/>
            <person name="Klingler M."/>
            <person name="Lan Q."/>
            <person name="Lattorff H.M."/>
            <person name="Laudet V."/>
            <person name="von Levetsow C."/>
            <person name="Liu Z."/>
            <person name="Lutz R."/>
            <person name="Lynch J.A."/>
            <person name="da Fonseca R.N."/>
            <person name="Posnien N."/>
            <person name="Reuter R."/>
            <person name="Roth S."/>
            <person name="Savard J."/>
            <person name="Schinko J.B."/>
            <person name="Schmitt C."/>
            <person name="Schoppmeier M."/>
            <person name="Schroder R."/>
            <person name="Shippy T.D."/>
            <person name="Simonnet F."/>
            <person name="Marques-Souza H."/>
            <person name="Tautz D."/>
            <person name="Tomoyasu Y."/>
            <person name="Trauner J."/>
            <person name="Van der Zee M."/>
            <person name="Vervoort M."/>
            <person name="Wittkopp N."/>
            <person name="Wimmer E.A."/>
            <person name="Yang X."/>
            <person name="Jones A.K."/>
            <person name="Sattelle D.B."/>
            <person name="Ebert P.R."/>
            <person name="Nelson D."/>
            <person name="Scott J.G."/>
            <person name="Beeman R.W."/>
            <person name="Muthukrishnan S."/>
            <person name="Kramer K.J."/>
            <person name="Arakane Y."/>
            <person name="Beeman R.W."/>
            <person name="Zhu Q."/>
            <person name="Hogenkamp D."/>
            <person name="Dixit R."/>
            <person name="Oppert B."/>
            <person name="Jiang H."/>
            <person name="Zou Z."/>
            <person name="Marshall J."/>
            <person name="Elpidina E."/>
            <person name="Vinokurov K."/>
            <person name="Oppert C."/>
            <person name="Zou Z."/>
            <person name="Evans J."/>
            <person name="Lu Z."/>
            <person name="Zhao P."/>
            <person name="Sumathipala N."/>
            <person name="Altincicek B."/>
            <person name="Vilcinskas A."/>
            <person name="Williams M."/>
            <person name="Hultmark D."/>
            <person name="Hetru C."/>
            <person name="Jiang H."/>
            <person name="Grimmelikhuijzen C.J."/>
            <person name="Hauser F."/>
            <person name="Cazzamali G."/>
            <person name="Williamson M."/>
            <person name="Park Y."/>
            <person name="Li B."/>
            <person name="Tanaka Y."/>
            <person name="Predel R."/>
            <person name="Neupert S."/>
            <person name="Schachtner J."/>
            <person name="Verleyen P."/>
            <person name="Raible F."/>
            <person name="Bork P."/>
            <person name="Friedrich M."/>
            <person name="Walden K.K."/>
            <person name="Robertson H.M."/>
            <person name="Angeli S."/>
            <person name="Foret S."/>
            <person name="Bucher G."/>
            <person name="Schuetz S."/>
            <person name="Maleszka R."/>
            <person name="Wimmer E.A."/>
            <person name="Beeman R.W."/>
            <person name="Lorenzen M."/>
            <person name="Tomoyasu Y."/>
            <person name="Miller S.C."/>
            <person name="Grossmann D."/>
            <person name="Bucher G."/>
        </authorList>
    </citation>
    <scope>NUCLEOTIDE SEQUENCE [LARGE SCALE GENOMIC DNA]</scope>
    <source>
        <strain evidence="5 6">Georgia GA2</strain>
    </source>
</reference>
<keyword evidence="6" id="KW-1185">Reference proteome</keyword>
<keyword evidence="3" id="KW-0732">Signal</keyword>
<dbReference type="EMBL" id="KQ971343">
    <property type="protein sequence ID" value="KYB27247.1"/>
    <property type="molecule type" value="Genomic_DNA"/>
</dbReference>
<dbReference type="Pfam" id="PF00188">
    <property type="entry name" value="CAP"/>
    <property type="match status" value="1"/>
</dbReference>
<organism evidence="5 6">
    <name type="scientific">Tribolium castaneum</name>
    <name type="common">Red flour beetle</name>
    <dbReference type="NCBI Taxonomy" id="7070"/>
    <lineage>
        <taxon>Eukaryota</taxon>
        <taxon>Metazoa</taxon>
        <taxon>Ecdysozoa</taxon>
        <taxon>Arthropoda</taxon>
        <taxon>Hexapoda</taxon>
        <taxon>Insecta</taxon>
        <taxon>Pterygota</taxon>
        <taxon>Neoptera</taxon>
        <taxon>Endopterygota</taxon>
        <taxon>Coleoptera</taxon>
        <taxon>Polyphaga</taxon>
        <taxon>Cucujiformia</taxon>
        <taxon>Tenebrionidae</taxon>
        <taxon>Tenebrionidae incertae sedis</taxon>
        <taxon>Tribolium</taxon>
    </lineage>
</organism>
<evidence type="ECO:0000256" key="1">
    <source>
        <dbReference type="ARBA" id="ARBA00004613"/>
    </source>
</evidence>
<dbReference type="OrthoDB" id="414826at2759"/>
<protein>
    <submittedName>
        <fullName evidence="5">CRISP/Allergen/PR-1-like Protein</fullName>
    </submittedName>
</protein>
<sequence length="329" mass="38086">MFESALFFALFVICVNGNSTENISRTTFAPPTAAYDPRKWNYCPYNNVCKFWYNKPKAIPTSCKIEECNKRGTRSEVELERFMEFRKEVVDKHNYWRNYYAAGNEEKGFSQPVSDMLIMNYDVELEHLARCWGRGYFNGYHDPCRVYHDGRPVGQNIAGRGLNTTFELKWFVNWALGGWYEEVKWIIKSDYQKFPKQEERKIGHFTQLVWGPATYVGCARVYAANVKQDKFLYETFVTSLICDYVDLKGFGYPSNMYGAKIFTQGPPCTKCPKVKKYDTCNPKYPALCGELQPIPTNKPYAYPDGKSSSTKLYGKMTVLIFTSSILMLL</sequence>
<accession>A0A139WHH5</accession>
<dbReference type="GO" id="GO:0005615">
    <property type="term" value="C:extracellular space"/>
    <property type="evidence" value="ECO:0000318"/>
    <property type="project" value="GO_Central"/>
</dbReference>
<feature type="signal peptide" evidence="3">
    <location>
        <begin position="1"/>
        <end position="17"/>
    </location>
</feature>
<evidence type="ECO:0000256" key="3">
    <source>
        <dbReference type="SAM" id="SignalP"/>
    </source>
</evidence>
<dbReference type="InterPro" id="IPR001283">
    <property type="entry name" value="CRISP-related"/>
</dbReference>
<dbReference type="InterPro" id="IPR014044">
    <property type="entry name" value="CAP_dom"/>
</dbReference>
<evidence type="ECO:0000256" key="2">
    <source>
        <dbReference type="ARBA" id="ARBA00022525"/>
    </source>
</evidence>
<name>A0A139WHH5_TRICA</name>
<dbReference type="InterPro" id="IPR035940">
    <property type="entry name" value="CAP_sf"/>
</dbReference>
<feature type="chain" id="PRO_5007299952" evidence="3">
    <location>
        <begin position="18"/>
        <end position="329"/>
    </location>
</feature>
<dbReference type="PANTHER" id="PTHR10334">
    <property type="entry name" value="CYSTEINE-RICH SECRETORY PROTEIN-RELATED"/>
    <property type="match status" value="1"/>
</dbReference>
<dbReference type="SMART" id="SM00198">
    <property type="entry name" value="SCP"/>
    <property type="match status" value="1"/>
</dbReference>
<evidence type="ECO:0000313" key="6">
    <source>
        <dbReference type="Proteomes" id="UP000007266"/>
    </source>
</evidence>
<dbReference type="CDD" id="cd05380">
    <property type="entry name" value="CAP_euk"/>
    <property type="match status" value="1"/>
</dbReference>
<dbReference type="FunCoup" id="A0A139WHH5">
    <property type="interactions" value="119"/>
</dbReference>
<keyword evidence="2" id="KW-0964">Secreted</keyword>
<dbReference type="AlphaFoldDB" id="A0A139WHH5"/>
<dbReference type="InParanoid" id="A0A139WHH5"/>
<dbReference type="OMA" id="TSECREW"/>
<dbReference type="SUPFAM" id="SSF55797">
    <property type="entry name" value="PR-1-like"/>
    <property type="match status" value="1"/>
</dbReference>
<dbReference type="KEGG" id="tca:103313150"/>
<gene>
    <name evidence="5" type="primary">AUGUSTUS-3.0.2_33162</name>
    <name evidence="5" type="ORF">TcasGA2_TC033162</name>
</gene>
<evidence type="ECO:0000259" key="4">
    <source>
        <dbReference type="SMART" id="SM00198"/>
    </source>
</evidence>
<dbReference type="Proteomes" id="UP000007266">
    <property type="component" value="Linkage group 5"/>
</dbReference>
<evidence type="ECO:0000313" key="5">
    <source>
        <dbReference type="EMBL" id="KYB27247.1"/>
    </source>
</evidence>
<dbReference type="Gene3D" id="3.40.33.10">
    <property type="entry name" value="CAP"/>
    <property type="match status" value="1"/>
</dbReference>
<comment type="subcellular location">
    <subcellularLocation>
        <location evidence="1">Secreted</location>
    </subcellularLocation>
</comment>